<keyword evidence="6 8" id="KW-0472">Membrane</keyword>
<evidence type="ECO:0000256" key="8">
    <source>
        <dbReference type="PROSITE-ProRule" id="PRU01360"/>
    </source>
</evidence>
<feature type="signal peptide" evidence="10">
    <location>
        <begin position="1"/>
        <end position="27"/>
    </location>
</feature>
<evidence type="ECO:0000313" key="17">
    <source>
        <dbReference type="Proteomes" id="UP000076296"/>
    </source>
</evidence>
<evidence type="ECO:0000256" key="4">
    <source>
        <dbReference type="ARBA" id="ARBA00022692"/>
    </source>
</evidence>
<organism evidence="15 18">
    <name type="scientific">Acinetobacter baumannii</name>
    <dbReference type="NCBI Taxonomy" id="470"/>
    <lineage>
        <taxon>Bacteria</taxon>
        <taxon>Pseudomonadati</taxon>
        <taxon>Pseudomonadota</taxon>
        <taxon>Gammaproteobacteria</taxon>
        <taxon>Moraxellales</taxon>
        <taxon>Moraxellaceae</taxon>
        <taxon>Acinetobacter</taxon>
        <taxon>Acinetobacter calcoaceticus/baumannii complex</taxon>
    </lineage>
</organism>
<reference evidence="14 17" key="2">
    <citation type="submission" date="2016-01" db="EMBL/GenBank/DDBJ databases">
        <title>Draft sequences of Acinetobacter baumannii isolates from wounded military personnel.</title>
        <authorList>
            <person name="Arivett B.A."/>
            <person name="Fiester S.E."/>
            <person name="Ream D.C."/>
            <person name="Actis L.A."/>
        </authorList>
    </citation>
    <scope>NUCLEOTIDE SEQUENCE [LARGE SCALE GENOMIC DNA]</scope>
    <source>
        <strain evidence="14 17">AB2828</strain>
    </source>
</reference>
<reference evidence="13 16" key="1">
    <citation type="submission" date="2015-12" db="EMBL/GenBank/DDBJ databases">
        <authorList>
            <person name="Wibberg D."/>
        </authorList>
    </citation>
    <scope>NUCLEOTIDE SEQUENCE [LARGE SCALE GENOMIC DNA]</scope>
    <source>
        <strain evidence="13">R2091</strain>
    </source>
</reference>
<keyword evidence="4 8" id="KW-0812">Transmembrane</keyword>
<dbReference type="Proteomes" id="UP000315888">
    <property type="component" value="Unassembled WGS sequence"/>
</dbReference>
<evidence type="ECO:0000313" key="13">
    <source>
        <dbReference type="EMBL" id="CUW35223.1"/>
    </source>
</evidence>
<dbReference type="InterPro" id="IPR000531">
    <property type="entry name" value="Beta-barrel_TonB"/>
</dbReference>
<dbReference type="Proteomes" id="UP000076296">
    <property type="component" value="Unassembled WGS sequence"/>
</dbReference>
<comment type="subcellular location">
    <subcellularLocation>
        <location evidence="1 8">Cell outer membrane</location>
        <topology evidence="1 8">Multi-pass membrane protein</topology>
    </subcellularLocation>
</comment>
<dbReference type="EMBL" id="VHGY01000062">
    <property type="protein sequence ID" value="TPU60642.1"/>
    <property type="molecule type" value="Genomic_DNA"/>
</dbReference>
<evidence type="ECO:0000313" key="18">
    <source>
        <dbReference type="Proteomes" id="UP000315888"/>
    </source>
</evidence>
<evidence type="ECO:0000256" key="6">
    <source>
        <dbReference type="ARBA" id="ARBA00023136"/>
    </source>
</evidence>
<gene>
    <name evidence="14" type="primary">cirA_2</name>
    <name evidence="13" type="ORF">ABR2091_1821</name>
    <name evidence="15" type="ORF">FJU42_18140</name>
    <name evidence="14" type="ORF">LV35_00827</name>
</gene>
<dbReference type="Pfam" id="PF07715">
    <property type="entry name" value="Plug"/>
    <property type="match status" value="1"/>
</dbReference>
<feature type="domain" description="TonB-dependent receptor plug" evidence="12">
    <location>
        <begin position="58"/>
        <end position="180"/>
    </location>
</feature>
<evidence type="ECO:0000259" key="12">
    <source>
        <dbReference type="Pfam" id="PF07715"/>
    </source>
</evidence>
<dbReference type="Proteomes" id="UP000066661">
    <property type="component" value="Chromosome I"/>
</dbReference>
<evidence type="ECO:0000256" key="9">
    <source>
        <dbReference type="RuleBase" id="RU003357"/>
    </source>
</evidence>
<keyword evidence="7 8" id="KW-0998">Cell outer membrane</keyword>
<accession>A0A0G4QR30</accession>
<evidence type="ECO:0000313" key="16">
    <source>
        <dbReference type="Proteomes" id="UP000066661"/>
    </source>
</evidence>
<dbReference type="RefSeq" id="WP_000557770.1">
    <property type="nucleotide sequence ID" value="NZ_BHFY01000072.1"/>
</dbReference>
<evidence type="ECO:0000313" key="15">
    <source>
        <dbReference type="EMBL" id="TPU60642.1"/>
    </source>
</evidence>
<feature type="domain" description="TonB-dependent receptor-like beta-barrel" evidence="11">
    <location>
        <begin position="296"/>
        <end position="790"/>
    </location>
</feature>
<name>A0A0G4QR30_ACIBA</name>
<evidence type="ECO:0000256" key="2">
    <source>
        <dbReference type="ARBA" id="ARBA00022448"/>
    </source>
</evidence>
<evidence type="ECO:0000256" key="5">
    <source>
        <dbReference type="ARBA" id="ARBA00023077"/>
    </source>
</evidence>
<dbReference type="PROSITE" id="PS52016">
    <property type="entry name" value="TONB_DEPENDENT_REC_3"/>
    <property type="match status" value="1"/>
</dbReference>
<keyword evidence="5 9" id="KW-0798">TonB box</keyword>
<comment type="similarity">
    <text evidence="8 9">Belongs to the TonB-dependent receptor family.</text>
</comment>
<dbReference type="PANTHER" id="PTHR47234">
    <property type="match status" value="1"/>
</dbReference>
<dbReference type="EMBL" id="LRDT01000010">
    <property type="protein sequence ID" value="KZA21100.1"/>
    <property type="molecule type" value="Genomic_DNA"/>
</dbReference>
<dbReference type="Gene3D" id="2.40.170.20">
    <property type="entry name" value="TonB-dependent receptor, beta-barrel domain"/>
    <property type="match status" value="1"/>
</dbReference>
<evidence type="ECO:0000256" key="3">
    <source>
        <dbReference type="ARBA" id="ARBA00022452"/>
    </source>
</evidence>
<dbReference type="CDD" id="cd01347">
    <property type="entry name" value="ligand_gated_channel"/>
    <property type="match status" value="1"/>
</dbReference>
<evidence type="ECO:0000256" key="10">
    <source>
        <dbReference type="SAM" id="SignalP"/>
    </source>
</evidence>
<sequence>MHTYFSQFILHSSIFALSTLTASITLANDQKNLPDKEDAITLQSVVVTGSRRAISSSLDAPAPVDILTAKELQETGATDLAAALTRLSPSVTLPSSPAGGFGASVPPSIALRGLSADQTLILINGKRRHTSAYFTRQAYAGGRGAAVTDLSLIPVSAIERIEILRDGAAAQYGSDAIAGVVNIILKSRDHGGGVSYQTGGYTQGDGEQHKVNLWKGFALPNDGALTVALDLGKREAASNTAPDTRTFYDGSTKAQYTEQNTPYRTWKFGSPKQKDQINVTANLDLPLTDDVALYGFSSYGHRKTIGENFYEPPTTKTVLNQSSYFKERYPDGRSPLSLVTVDDFATTVGVKKGEQKSGKYDLYATYGQNKVSTEQGNGINPSYGPNSPSNYDLGENIFSQLNTGLDYSRDIAIDWFASPLTLSTGVLYRWEQYKQNAGDPIAYTRGPYFNPSTTLGVGVPGIYAGITDQDERKISRDVYGIYLDLEADIIKDLNVGAAVRSEKYSDFGSTTNGKLFAKYDVSPKFTVRGSVNTGYRAPSLAQQGYSAYSVQTVQTASGWQDVQQRTLVAGSEAALLIGGTSLKPEKSTNYSLGFVWKPLVNTSATLDLYQIDIKNRILLSDNITGSVITNAFANTPYSNIANVAFFNNLLDTRTQGLELALKHDLNLEQYGKLNLNLGLAYNKNEITETRDSITAKGERIPVSSIAGRNTQSLIESAAPKTKLTLGALWSNQAWSVNTAVRRYDKWTTLNNTNTALDQTFDPQWIADLDIGYKADAFVKGLKFNLGAINLFNSHPDQAKDSSVGNIVKYSFNAPEGAFGTYLYGRVSYEF</sequence>
<dbReference type="InterPro" id="IPR036942">
    <property type="entry name" value="Beta-barrel_TonB_sf"/>
</dbReference>
<keyword evidence="2 8" id="KW-0813">Transport</keyword>
<dbReference type="PANTHER" id="PTHR47234:SF3">
    <property type="entry name" value="SECRETIN_TONB SHORT N-TERMINAL DOMAIN-CONTAINING PROTEIN"/>
    <property type="match status" value="1"/>
</dbReference>
<dbReference type="AlphaFoldDB" id="A0A0G4QR30"/>
<dbReference type="Gene3D" id="2.170.130.10">
    <property type="entry name" value="TonB-dependent receptor, plug domain"/>
    <property type="match status" value="1"/>
</dbReference>
<evidence type="ECO:0000313" key="14">
    <source>
        <dbReference type="EMBL" id="KZA21100.1"/>
    </source>
</evidence>
<reference evidence="15 18" key="3">
    <citation type="submission" date="2019-06" db="EMBL/GenBank/DDBJ databases">
        <title>A Diverse Panel of Clinical Acinetobacter baumannii for Research Use.</title>
        <authorList>
            <person name="Mcgann P."/>
            <person name="Snesrud E."/>
            <person name="Galac M.R."/>
        </authorList>
    </citation>
    <scope>NUCLEOTIDE SEQUENCE [LARGE SCALE GENOMIC DNA]</scope>
    <source>
        <strain evidence="15 18">MRSN14237</strain>
    </source>
</reference>
<keyword evidence="15" id="KW-0675">Receptor</keyword>
<feature type="chain" id="PRO_5015039382" evidence="10">
    <location>
        <begin position="28"/>
        <end position="830"/>
    </location>
</feature>
<proteinExistence type="inferred from homology"/>
<evidence type="ECO:0000256" key="7">
    <source>
        <dbReference type="ARBA" id="ARBA00023237"/>
    </source>
</evidence>
<evidence type="ECO:0000259" key="11">
    <source>
        <dbReference type="Pfam" id="PF00593"/>
    </source>
</evidence>
<dbReference type="GO" id="GO:0009279">
    <property type="term" value="C:cell outer membrane"/>
    <property type="evidence" value="ECO:0007669"/>
    <property type="project" value="UniProtKB-SubCell"/>
</dbReference>
<dbReference type="EMBL" id="LN997846">
    <property type="protein sequence ID" value="CUW35223.1"/>
    <property type="molecule type" value="Genomic_DNA"/>
</dbReference>
<dbReference type="InterPro" id="IPR037066">
    <property type="entry name" value="Plug_dom_sf"/>
</dbReference>
<keyword evidence="10" id="KW-0732">Signal</keyword>
<dbReference type="InterPro" id="IPR039426">
    <property type="entry name" value="TonB-dep_rcpt-like"/>
</dbReference>
<keyword evidence="3 8" id="KW-1134">Transmembrane beta strand</keyword>
<dbReference type="Pfam" id="PF00593">
    <property type="entry name" value="TonB_dep_Rec_b-barrel"/>
    <property type="match status" value="1"/>
</dbReference>
<dbReference type="InterPro" id="IPR012910">
    <property type="entry name" value="Plug_dom"/>
</dbReference>
<protein>
    <submittedName>
        <fullName evidence="14">Colicin I receptor</fullName>
    </submittedName>
    <submittedName>
        <fullName evidence="13">Putative ferric enterobactin receptor protein</fullName>
    </submittedName>
    <submittedName>
        <fullName evidence="15">TonB-dependent receptor</fullName>
    </submittedName>
</protein>
<dbReference type="SUPFAM" id="SSF56935">
    <property type="entry name" value="Porins"/>
    <property type="match status" value="1"/>
</dbReference>
<evidence type="ECO:0000256" key="1">
    <source>
        <dbReference type="ARBA" id="ARBA00004571"/>
    </source>
</evidence>